<dbReference type="Gene3D" id="3.90.1010.20">
    <property type="match status" value="2"/>
</dbReference>
<dbReference type="Proteomes" id="UP000824175">
    <property type="component" value="Unassembled WGS sequence"/>
</dbReference>
<proteinExistence type="predicted"/>
<feature type="signal peptide" evidence="1">
    <location>
        <begin position="1"/>
        <end position="24"/>
    </location>
</feature>
<protein>
    <recommendedName>
        <fullName evidence="4">FMN-binding protein</fullName>
    </recommendedName>
</protein>
<name>A0A9D1HMX5_9FIRM</name>
<evidence type="ECO:0000313" key="2">
    <source>
        <dbReference type="EMBL" id="HIU13353.1"/>
    </source>
</evidence>
<gene>
    <name evidence="2" type="ORF">IAD15_04715</name>
</gene>
<evidence type="ECO:0000256" key="1">
    <source>
        <dbReference type="SAM" id="SignalP"/>
    </source>
</evidence>
<keyword evidence="1" id="KW-0732">Signal</keyword>
<dbReference type="PROSITE" id="PS51257">
    <property type="entry name" value="PROKAR_LIPOPROTEIN"/>
    <property type="match status" value="1"/>
</dbReference>
<reference evidence="2" key="2">
    <citation type="journal article" date="2021" name="PeerJ">
        <title>Extensive microbial diversity within the chicken gut microbiome revealed by metagenomics and culture.</title>
        <authorList>
            <person name="Gilroy R."/>
            <person name="Ravi A."/>
            <person name="Getino M."/>
            <person name="Pursley I."/>
            <person name="Horton D.L."/>
            <person name="Alikhan N.F."/>
            <person name="Baker D."/>
            <person name="Gharbi K."/>
            <person name="Hall N."/>
            <person name="Watson M."/>
            <person name="Adriaenssens E.M."/>
            <person name="Foster-Nyarko E."/>
            <person name="Jarju S."/>
            <person name="Secka A."/>
            <person name="Antonio M."/>
            <person name="Oren A."/>
            <person name="Chaudhuri R.R."/>
            <person name="La Ragione R."/>
            <person name="Hildebrand F."/>
            <person name="Pallen M.J."/>
        </authorList>
    </citation>
    <scope>NUCLEOTIDE SEQUENCE</scope>
    <source>
        <strain evidence="2">CHK195-11698</strain>
    </source>
</reference>
<accession>A0A9D1HMX5</accession>
<dbReference type="EMBL" id="DVMJ01000040">
    <property type="protein sequence ID" value="HIU13353.1"/>
    <property type="molecule type" value="Genomic_DNA"/>
</dbReference>
<evidence type="ECO:0008006" key="4">
    <source>
        <dbReference type="Google" id="ProtNLM"/>
    </source>
</evidence>
<feature type="chain" id="PRO_5039037840" description="FMN-binding protein" evidence="1">
    <location>
        <begin position="25"/>
        <end position="311"/>
    </location>
</feature>
<organism evidence="2 3">
    <name type="scientific">Candidatus Fimiplasma intestinipullorum</name>
    <dbReference type="NCBI Taxonomy" id="2840825"/>
    <lineage>
        <taxon>Bacteria</taxon>
        <taxon>Bacillati</taxon>
        <taxon>Bacillota</taxon>
        <taxon>Clostridia</taxon>
        <taxon>Eubacteriales</taxon>
        <taxon>Candidatus Fimiplasma</taxon>
    </lineage>
</organism>
<comment type="caution">
    <text evidence="2">The sequence shown here is derived from an EMBL/GenBank/DDBJ whole genome shotgun (WGS) entry which is preliminary data.</text>
</comment>
<reference evidence="2" key="1">
    <citation type="submission" date="2020-10" db="EMBL/GenBank/DDBJ databases">
        <authorList>
            <person name="Gilroy R."/>
        </authorList>
    </citation>
    <scope>NUCLEOTIDE SEQUENCE</scope>
    <source>
        <strain evidence="2">CHK195-11698</strain>
    </source>
</reference>
<evidence type="ECO:0000313" key="3">
    <source>
        <dbReference type="Proteomes" id="UP000824175"/>
    </source>
</evidence>
<sequence>MKKGNVLTLALAGMLLFGCQSTSSMPVSTTTKVGQGIMTRVDNTGMVYTTYATIGIDSEGKVSYADVDCVEQSATAANPVLKTNAEQREQYGMQSTSAAIGNISGGAEWYSQAEAYENYLIGKTEEEIAATPVTYVNEIYTAMPTEGTDLASGCTINIDDFQTAVSKAFANAVEVEGVAKIGATSSVSVDPSSPLVDTIVISVALDDSGQIVWMNLDEAQQYTSVENYNTIGLSKYEKQDGYNMRNVSPIKKEWYEQADAYEDYMIGKTLSDVKVRVDGASDAEGLDSISGCTISTGGFDATLLKAIERAK</sequence>
<dbReference type="AlphaFoldDB" id="A0A9D1HMX5"/>